<sequence length="417" mass="46829">MAIISEGLLNLPVEMRREIALQCERGDLTCLARVHSVWNRPCEAVLYGTIALGAVPTNDNRVLELFHALALRGKASLVRSFFITCLRDPVEPTASELRTHRATSMSKAYRDALAHMVNLVDLRVPLWDADHPNDIFYPRLLPLLAARTFRLKSLVYPYPRQGQPLTALYAAVIPHASSLKCLGLAHRDYGLEWGGYLPRFAHFQNSGLSVFELVDWSGSELSDVRLSPLLDTSLSVWNSEEYLRDIQLAVDACSTNDRRFTVGIALHLHSVIPTILLYLSNAFPRIGSLTFVLMKPAAAESEDPATSLTVVCAAIVEALTPFAPHLFELKFTATEMPSRDGRMDWLPIPVRWLTDHEHQDLLRQASSRCQNLRSVTFPCNVQCKFSPDAPNGWEIVRGSFDHDFGAWFDDETTFRSI</sequence>
<evidence type="ECO:0008006" key="3">
    <source>
        <dbReference type="Google" id="ProtNLM"/>
    </source>
</evidence>
<dbReference type="InParanoid" id="A0A165MHN6"/>
<keyword evidence="2" id="KW-1185">Reference proteome</keyword>
<dbReference type="AlphaFoldDB" id="A0A165MHN6"/>
<reference evidence="1 2" key="1">
    <citation type="journal article" date="2016" name="Mol. Biol. Evol.">
        <title>Comparative Genomics of Early-Diverging Mushroom-Forming Fungi Provides Insights into the Origins of Lignocellulose Decay Capabilities.</title>
        <authorList>
            <person name="Nagy L.G."/>
            <person name="Riley R."/>
            <person name="Tritt A."/>
            <person name="Adam C."/>
            <person name="Daum C."/>
            <person name="Floudas D."/>
            <person name="Sun H."/>
            <person name="Yadav J.S."/>
            <person name="Pangilinan J."/>
            <person name="Larsson K.H."/>
            <person name="Matsuura K."/>
            <person name="Barry K."/>
            <person name="Labutti K."/>
            <person name="Kuo R."/>
            <person name="Ohm R.A."/>
            <person name="Bhattacharya S.S."/>
            <person name="Shirouzu T."/>
            <person name="Yoshinaga Y."/>
            <person name="Martin F.M."/>
            <person name="Grigoriev I.V."/>
            <person name="Hibbett D.S."/>
        </authorList>
    </citation>
    <scope>NUCLEOTIDE SEQUENCE [LARGE SCALE GENOMIC DNA]</scope>
    <source>
        <strain evidence="1 2">HHB12029</strain>
    </source>
</reference>
<accession>A0A165MHN6</accession>
<proteinExistence type="predicted"/>
<gene>
    <name evidence="1" type="ORF">EXIGLDRAFT_762810</name>
</gene>
<evidence type="ECO:0000313" key="1">
    <source>
        <dbReference type="EMBL" id="KZV99281.1"/>
    </source>
</evidence>
<dbReference type="Proteomes" id="UP000077266">
    <property type="component" value="Unassembled WGS sequence"/>
</dbReference>
<dbReference type="EMBL" id="KV425911">
    <property type="protein sequence ID" value="KZV99281.1"/>
    <property type="molecule type" value="Genomic_DNA"/>
</dbReference>
<dbReference type="OrthoDB" id="3065666at2759"/>
<protein>
    <recommendedName>
        <fullName evidence="3">F-box domain-containing protein</fullName>
    </recommendedName>
</protein>
<organism evidence="1 2">
    <name type="scientific">Exidia glandulosa HHB12029</name>
    <dbReference type="NCBI Taxonomy" id="1314781"/>
    <lineage>
        <taxon>Eukaryota</taxon>
        <taxon>Fungi</taxon>
        <taxon>Dikarya</taxon>
        <taxon>Basidiomycota</taxon>
        <taxon>Agaricomycotina</taxon>
        <taxon>Agaricomycetes</taxon>
        <taxon>Auriculariales</taxon>
        <taxon>Exidiaceae</taxon>
        <taxon>Exidia</taxon>
    </lineage>
</organism>
<evidence type="ECO:0000313" key="2">
    <source>
        <dbReference type="Proteomes" id="UP000077266"/>
    </source>
</evidence>
<name>A0A165MHN6_EXIGL</name>